<sequence>MTFMTQTIVIKKPVEEVFEAATTFENSPQIMDAVVGVELLSDGPVQEGYQFKETREIKGRKVSSVITVTHFDKNKAYSVRSVQQGLDLRYHYTFTETTEGTRVDFRGEMITEGLRNKLASPFLKKIIQKEDQDHLKHLKNFIETSN</sequence>
<proteinExistence type="predicted"/>
<organism evidence="1 2">
    <name type="scientific">Halobacillus salinus</name>
    <dbReference type="NCBI Taxonomy" id="192814"/>
    <lineage>
        <taxon>Bacteria</taxon>
        <taxon>Bacillati</taxon>
        <taxon>Bacillota</taxon>
        <taxon>Bacilli</taxon>
        <taxon>Bacillales</taxon>
        <taxon>Bacillaceae</taxon>
        <taxon>Halobacillus</taxon>
    </lineage>
</organism>
<dbReference type="InterPro" id="IPR019587">
    <property type="entry name" value="Polyketide_cyclase/dehydratase"/>
</dbReference>
<name>A0A4Z0GZV4_9BACI</name>
<dbReference type="Pfam" id="PF10604">
    <property type="entry name" value="Polyketide_cyc2"/>
    <property type="match status" value="1"/>
</dbReference>
<dbReference type="AlphaFoldDB" id="A0A4Z0GZV4"/>
<keyword evidence="2" id="KW-1185">Reference proteome</keyword>
<accession>A0A4Z0GZV4</accession>
<dbReference type="Proteomes" id="UP000297982">
    <property type="component" value="Unassembled WGS sequence"/>
</dbReference>
<comment type="caution">
    <text evidence="1">The sequence shown here is derived from an EMBL/GenBank/DDBJ whole genome shotgun (WGS) entry which is preliminary data.</text>
</comment>
<dbReference type="EMBL" id="SRJC01000002">
    <property type="protein sequence ID" value="TGB02793.1"/>
    <property type="molecule type" value="Genomic_DNA"/>
</dbReference>
<dbReference type="STRING" id="192814.GCA_900166575_02867"/>
<dbReference type="Gene3D" id="3.30.530.20">
    <property type="match status" value="1"/>
</dbReference>
<dbReference type="RefSeq" id="WP_079477744.1">
    <property type="nucleotide sequence ID" value="NZ_FVYZ01000003.1"/>
</dbReference>
<gene>
    <name evidence="1" type="ORF">E4663_11595</name>
</gene>
<dbReference type="InterPro" id="IPR023393">
    <property type="entry name" value="START-like_dom_sf"/>
</dbReference>
<dbReference type="OrthoDB" id="1903764at2"/>
<evidence type="ECO:0008006" key="3">
    <source>
        <dbReference type="Google" id="ProtNLM"/>
    </source>
</evidence>
<reference evidence="1 2" key="1">
    <citation type="journal article" date="2003" name="Int. J. Syst. Evol. Microbiol.">
        <title>Halobacillus salinus sp. nov., isolated from a salt lake on the coast of the East Sea in Korea.</title>
        <authorList>
            <person name="Yoon J.H."/>
            <person name="Kang K.H."/>
            <person name="Park Y.H."/>
        </authorList>
    </citation>
    <scope>NUCLEOTIDE SEQUENCE [LARGE SCALE GENOMIC DNA]</scope>
    <source>
        <strain evidence="1 2">HSL-3</strain>
    </source>
</reference>
<evidence type="ECO:0000313" key="2">
    <source>
        <dbReference type="Proteomes" id="UP000297982"/>
    </source>
</evidence>
<evidence type="ECO:0000313" key="1">
    <source>
        <dbReference type="EMBL" id="TGB02793.1"/>
    </source>
</evidence>
<protein>
    <recommendedName>
        <fullName evidence="3">SRPBCC family protein</fullName>
    </recommendedName>
</protein>
<dbReference type="SUPFAM" id="SSF55961">
    <property type="entry name" value="Bet v1-like"/>
    <property type="match status" value="1"/>
</dbReference>